<evidence type="ECO:0000256" key="5">
    <source>
        <dbReference type="ARBA" id="ARBA00022989"/>
    </source>
</evidence>
<dbReference type="AGR" id="WB:WBGene00003225"/>
<keyword evidence="3 9" id="KW-0812">Transmembrane</keyword>
<reference evidence="10 11" key="1">
    <citation type="journal article" date="1998" name="Science">
        <title>Genome sequence of the nematode C. elegans: a platform for investigating biology.</title>
        <authorList>
            <consortium name="The C. elegans sequencing consortium"/>
            <person name="Sulson J.E."/>
            <person name="Waterston R."/>
        </authorList>
    </citation>
    <scope>NUCLEOTIDE SEQUENCE [LARGE SCALE GENOMIC DNA]</scope>
    <source>
        <strain evidence="10 11">Bristol N2</strain>
    </source>
</reference>
<keyword evidence="11" id="KW-1185">Reference proteome</keyword>
<dbReference type="CDD" id="cd03499">
    <property type="entry name" value="SQR_TypeC_SdhC"/>
    <property type="match status" value="1"/>
</dbReference>
<dbReference type="SUPFAM" id="SSF81343">
    <property type="entry name" value="Fumarate reductase respiratory complex transmembrane subunits"/>
    <property type="match status" value="1"/>
</dbReference>
<keyword evidence="5 9" id="KW-1133">Transmembrane helix</keyword>
<name>A0A0K3AU58_CAEEL</name>
<dbReference type="PIRSF" id="PIRSF000178">
    <property type="entry name" value="SDH_cyt_b560"/>
    <property type="match status" value="1"/>
</dbReference>
<dbReference type="EMBL" id="BX284603">
    <property type="protein sequence ID" value="CTQ86584.1"/>
    <property type="molecule type" value="Genomic_DNA"/>
</dbReference>
<evidence type="ECO:0000256" key="6">
    <source>
        <dbReference type="ARBA" id="ARBA00023004"/>
    </source>
</evidence>
<dbReference type="OrthoDB" id="588261at2759"/>
<evidence type="ECO:0007829" key="13">
    <source>
        <dbReference type="PeptideAtlas" id="A0A0K3AU58"/>
    </source>
</evidence>
<dbReference type="AlphaFoldDB" id="A0A0K3AU58"/>
<dbReference type="GO" id="GO:0046872">
    <property type="term" value="F:metal ion binding"/>
    <property type="evidence" value="ECO:0007669"/>
    <property type="project" value="UniProtKB-KW"/>
</dbReference>
<organism evidence="10 11">
    <name type="scientific">Caenorhabditis elegans</name>
    <dbReference type="NCBI Taxonomy" id="6239"/>
    <lineage>
        <taxon>Eukaryota</taxon>
        <taxon>Metazoa</taxon>
        <taxon>Ecdysozoa</taxon>
        <taxon>Nematoda</taxon>
        <taxon>Chromadorea</taxon>
        <taxon>Rhabditida</taxon>
        <taxon>Rhabditina</taxon>
        <taxon>Rhabditomorpha</taxon>
        <taxon>Rhabditoidea</taxon>
        <taxon>Rhabditidae</taxon>
        <taxon>Peloderinae</taxon>
        <taxon>Caenorhabditis</taxon>
    </lineage>
</organism>
<dbReference type="PANTHER" id="PTHR10978">
    <property type="entry name" value="SUCCINATE DEHYDROGENASE CYTOCHROME B560 SUBUNIT"/>
    <property type="match status" value="1"/>
</dbReference>
<evidence type="ECO:0000313" key="10">
    <source>
        <dbReference type="EMBL" id="CTQ86584.1"/>
    </source>
</evidence>
<dbReference type="PROSITE" id="PS01001">
    <property type="entry name" value="SDH_CYT_2"/>
    <property type="match status" value="1"/>
</dbReference>
<keyword evidence="6 8" id="KW-0408">Iron</keyword>
<evidence type="ECO:0000256" key="8">
    <source>
        <dbReference type="PIRSR" id="PIRSR000178-1"/>
    </source>
</evidence>
<dbReference type="InterPro" id="IPR000701">
    <property type="entry name" value="SuccDH_FuR_B_TM-su"/>
</dbReference>
<dbReference type="InterPro" id="IPR014314">
    <property type="entry name" value="Succ_DH_cytb556"/>
</dbReference>
<dbReference type="WormBase" id="T07C4.7b">
    <property type="protein sequence ID" value="CE50785"/>
    <property type="gene ID" value="WBGene00003225"/>
    <property type="gene designation" value="mev-1"/>
</dbReference>
<sequence>MLSGFHRISGCVMAGTLLVGGIGFAVLPFDFTAFVDFIRSWNLPCAVTAVFKYIIAFPIIFHTLNGIRFLGFDLAKGVNNVGQIYKSGYLVSGLSAILALAIVFNSCQNKSNKTA</sequence>
<dbReference type="RefSeq" id="NP_001299884.1">
    <property type="nucleotide sequence ID" value="NM_001312955.3"/>
</dbReference>
<dbReference type="GO" id="GO:0006099">
    <property type="term" value="P:tricarboxylic acid cycle"/>
    <property type="evidence" value="ECO:0007669"/>
    <property type="project" value="InterPro"/>
</dbReference>
<accession>A0A0K3AU58</accession>
<dbReference type="Proteomes" id="UP000001940">
    <property type="component" value="Chromosome III"/>
</dbReference>
<keyword evidence="4 8" id="KW-0479">Metal-binding</keyword>
<dbReference type="CTD" id="260040"/>
<dbReference type="Bgee" id="WBGene00003225">
    <property type="expression patterns" value="Expressed in pharyngeal muscle cell (C elegans) and 4 other cell types or tissues"/>
</dbReference>
<dbReference type="GeneID" id="260040"/>
<evidence type="ECO:0000256" key="7">
    <source>
        <dbReference type="ARBA" id="ARBA00023136"/>
    </source>
</evidence>
<evidence type="ECO:0000256" key="2">
    <source>
        <dbReference type="ARBA" id="ARBA00022617"/>
    </source>
</evidence>
<proteinExistence type="evidence at protein level"/>
<dbReference type="InterPro" id="IPR034804">
    <property type="entry name" value="SQR/QFR_C/D"/>
</dbReference>
<evidence type="ECO:0000313" key="12">
    <source>
        <dbReference type="WormBase" id="T07C4.7b"/>
    </source>
</evidence>
<comment type="subcellular location">
    <subcellularLocation>
        <location evidence="1">Membrane</location>
        <topology evidence="1">Multi-pass membrane protein</topology>
    </subcellularLocation>
</comment>
<evidence type="ECO:0000256" key="1">
    <source>
        <dbReference type="ARBA" id="ARBA00004141"/>
    </source>
</evidence>
<gene>
    <name evidence="10 12" type="primary">mev-1</name>
    <name evidence="10" type="ORF">CELE_T07C4.7</name>
    <name evidence="12" type="ORF">T07C4.7</name>
</gene>
<feature type="transmembrane region" description="Helical" evidence="9">
    <location>
        <begin position="6"/>
        <end position="29"/>
    </location>
</feature>
<keyword evidence="7 9" id="KW-0472">Membrane</keyword>
<keyword evidence="13" id="KW-1267">Proteomics identification</keyword>
<dbReference type="GO" id="GO:0016020">
    <property type="term" value="C:membrane"/>
    <property type="evidence" value="ECO:0007669"/>
    <property type="project" value="UniProtKB-SubCell"/>
</dbReference>
<evidence type="ECO:0000256" key="4">
    <source>
        <dbReference type="ARBA" id="ARBA00022723"/>
    </source>
</evidence>
<keyword evidence="2 8" id="KW-0349">Heme</keyword>
<feature type="transmembrane region" description="Helical" evidence="9">
    <location>
        <begin position="41"/>
        <end position="64"/>
    </location>
</feature>
<dbReference type="PANTHER" id="PTHR10978:SF5">
    <property type="entry name" value="SUCCINATE DEHYDROGENASE CYTOCHROME B560 SUBUNIT, MITOCHONDRIAL"/>
    <property type="match status" value="1"/>
</dbReference>
<feature type="binding site" description="axial binding residue" evidence="8">
    <location>
        <position position="62"/>
    </location>
    <ligand>
        <name>heme</name>
        <dbReference type="ChEBI" id="CHEBI:30413"/>
        <note>ligand shared with second transmembrane subunit</note>
    </ligand>
    <ligandPart>
        <name>Fe</name>
        <dbReference type="ChEBI" id="CHEBI:18248"/>
    </ligandPart>
</feature>
<dbReference type="Gene3D" id="1.20.1300.10">
    <property type="entry name" value="Fumarate reductase/succinate dehydrogenase, transmembrane subunit"/>
    <property type="match status" value="1"/>
</dbReference>
<evidence type="ECO:0000256" key="3">
    <source>
        <dbReference type="ARBA" id="ARBA00022692"/>
    </source>
</evidence>
<feature type="transmembrane region" description="Helical" evidence="9">
    <location>
        <begin position="84"/>
        <end position="104"/>
    </location>
</feature>
<protein>
    <submittedName>
        <fullName evidence="10">Succinate dehydrogenase cytochrome b560 subunit, mitochondrial</fullName>
    </submittedName>
</protein>
<evidence type="ECO:0000256" key="9">
    <source>
        <dbReference type="SAM" id="Phobius"/>
    </source>
</evidence>
<comment type="cofactor">
    <cofactor evidence="8">
        <name>heme</name>
        <dbReference type="ChEBI" id="CHEBI:30413"/>
    </cofactor>
    <text evidence="8">The heme is bound between the two transmembrane subunits.</text>
</comment>
<dbReference type="KEGG" id="cel:CELE_T07C4.7"/>
<evidence type="ECO:0000313" key="11">
    <source>
        <dbReference type="Proteomes" id="UP000001940"/>
    </source>
</evidence>
<dbReference type="InterPro" id="IPR018495">
    <property type="entry name" value="Succ_DH_cyt_bsu_CS"/>
</dbReference>
<dbReference type="GO" id="GO:0009055">
    <property type="term" value="F:electron transfer activity"/>
    <property type="evidence" value="ECO:0007669"/>
    <property type="project" value="InterPro"/>
</dbReference>
<dbReference type="Pfam" id="PF01127">
    <property type="entry name" value="Sdh_cyt"/>
    <property type="match status" value="1"/>
</dbReference>
<dbReference type="ExpressionAtlas" id="A0A0K3AU58">
    <property type="expression patterns" value="baseline"/>
</dbReference>
<dbReference type="SMR" id="A0A0K3AU58"/>